<evidence type="ECO:0000313" key="5">
    <source>
        <dbReference type="EMBL" id="AFE04183.1"/>
    </source>
</evidence>
<evidence type="ECO:0000256" key="2">
    <source>
        <dbReference type="ARBA" id="ARBA00023125"/>
    </source>
</evidence>
<dbReference type="HOGENOM" id="CLU_066604_0_0_7"/>
<dbReference type="GO" id="GO:0003677">
    <property type="term" value="F:DNA binding"/>
    <property type="evidence" value="ECO:0007669"/>
    <property type="project" value="UniProtKB-KW"/>
</dbReference>
<dbReference type="GO" id="GO:0006355">
    <property type="term" value="P:regulation of DNA-templated transcription"/>
    <property type="evidence" value="ECO:0007669"/>
    <property type="project" value="InterPro"/>
</dbReference>
<gene>
    <name evidence="5" type="ordered locus">COCOR_01628</name>
</gene>
<dbReference type="KEGG" id="ccx:COCOR_01628"/>
<dbReference type="PANTHER" id="PTHR44688:SF16">
    <property type="entry name" value="DNA-BINDING TRANSCRIPTIONAL ACTIVATOR DEVR_DOSR"/>
    <property type="match status" value="1"/>
</dbReference>
<dbReference type="PROSITE" id="PS50043">
    <property type="entry name" value="HTH_LUXR_2"/>
    <property type="match status" value="1"/>
</dbReference>
<dbReference type="InParanoid" id="H8MYI4"/>
<dbReference type="InterPro" id="IPR016032">
    <property type="entry name" value="Sig_transdc_resp-reg_C-effctor"/>
</dbReference>
<reference evidence="6" key="2">
    <citation type="submission" date="2012-03" db="EMBL/GenBank/DDBJ databases">
        <title>Genome sequence of the fruiting myxobacterium Corallococcus coralloides DSM 2259.</title>
        <authorList>
            <person name="Huntley S."/>
            <person name="Zhang Y."/>
            <person name="Treuner-Lange A."/>
            <person name="Sensen C.W."/>
            <person name="Sogaard-Andersen L."/>
        </authorList>
    </citation>
    <scope>NUCLEOTIDE SEQUENCE [LARGE SCALE GENOMIC DNA]</scope>
    <source>
        <strain evidence="6">ATCC 25202 / DSM 2259 / NBRC 100086 / M2</strain>
    </source>
</reference>
<name>H8MYI4_CORCM</name>
<keyword evidence="1" id="KW-0805">Transcription regulation</keyword>
<dbReference type="Gene3D" id="1.10.10.10">
    <property type="entry name" value="Winged helix-like DNA-binding domain superfamily/Winged helix DNA-binding domain"/>
    <property type="match status" value="1"/>
</dbReference>
<evidence type="ECO:0000256" key="3">
    <source>
        <dbReference type="ARBA" id="ARBA00023163"/>
    </source>
</evidence>
<dbReference type="InterPro" id="IPR029016">
    <property type="entry name" value="GAF-like_dom_sf"/>
</dbReference>
<dbReference type="Proteomes" id="UP000007587">
    <property type="component" value="Chromosome"/>
</dbReference>
<proteinExistence type="predicted"/>
<dbReference type="Gene3D" id="3.30.450.40">
    <property type="match status" value="1"/>
</dbReference>
<evidence type="ECO:0000259" key="4">
    <source>
        <dbReference type="PROSITE" id="PS50043"/>
    </source>
</evidence>
<dbReference type="eggNOG" id="COG2197">
    <property type="taxonomic scope" value="Bacteria"/>
</dbReference>
<dbReference type="EMBL" id="CP003389">
    <property type="protein sequence ID" value="AFE04183.1"/>
    <property type="molecule type" value="Genomic_DNA"/>
</dbReference>
<organism evidence="5 6">
    <name type="scientific">Corallococcus coralloides (strain ATCC 25202 / DSM 2259 / NBRC 100086 / M2)</name>
    <name type="common">Myxococcus coralloides</name>
    <dbReference type="NCBI Taxonomy" id="1144275"/>
    <lineage>
        <taxon>Bacteria</taxon>
        <taxon>Pseudomonadati</taxon>
        <taxon>Myxococcota</taxon>
        <taxon>Myxococcia</taxon>
        <taxon>Myxococcales</taxon>
        <taxon>Cystobacterineae</taxon>
        <taxon>Myxococcaceae</taxon>
        <taxon>Corallococcus</taxon>
    </lineage>
</organism>
<keyword evidence="3" id="KW-0804">Transcription</keyword>
<dbReference type="SUPFAM" id="SSF55781">
    <property type="entry name" value="GAF domain-like"/>
    <property type="match status" value="1"/>
</dbReference>
<dbReference type="Pfam" id="PF00196">
    <property type="entry name" value="GerE"/>
    <property type="match status" value="1"/>
</dbReference>
<evidence type="ECO:0000256" key="1">
    <source>
        <dbReference type="ARBA" id="ARBA00023015"/>
    </source>
</evidence>
<protein>
    <submittedName>
        <fullName evidence="5">LuxR family transcriptional regulator</fullName>
    </submittedName>
</protein>
<feature type="domain" description="HTH luxR-type" evidence="4">
    <location>
        <begin position="294"/>
        <end position="358"/>
    </location>
</feature>
<dbReference type="SMART" id="SM00421">
    <property type="entry name" value="HTH_LUXR"/>
    <property type="match status" value="1"/>
</dbReference>
<keyword evidence="2" id="KW-0238">DNA-binding</keyword>
<dbReference type="AlphaFoldDB" id="H8MYI4"/>
<dbReference type="RefSeq" id="WP_014394474.1">
    <property type="nucleotide sequence ID" value="NC_017030.1"/>
</dbReference>
<dbReference type="PRINTS" id="PR00038">
    <property type="entry name" value="HTHLUXR"/>
</dbReference>
<dbReference type="PANTHER" id="PTHR44688">
    <property type="entry name" value="DNA-BINDING TRANSCRIPTIONAL ACTIVATOR DEVR_DOSR"/>
    <property type="match status" value="1"/>
</dbReference>
<accession>H8MYI4</accession>
<sequence>MGMDLTFTSRELRLIREMEKRLRSVRTFEDIYAAIQEVMERICRADHLAVGFTRTDGSPGLEWVAPTVQPLLARYSVWAPQGCFVYQYTLDQPNKPARESQMLAGRSLESTETYERSRAAGLKLRHVLATLLFKTRQKFQGGLAMYKDSSREFSARDEALLEAFIPLINDAVSTVQYIEALRFKGDLLTALSMESWPGMVLNAMGRRIEETGTTRAVLNQWFTLNEFSHDVPSEWVDYVKWLSSLDGLLLPIERTLEKKRGRDTLKVSFKPSTILRPGCTLWEVRIREELHWMREDWARKLSRRQMEVADLVKQGAGDADIAQELKISLHTAKEHTKAVYKKTGAEGRLDLVTRGQRS</sequence>
<keyword evidence="6" id="KW-1185">Reference proteome</keyword>
<evidence type="ECO:0000313" key="6">
    <source>
        <dbReference type="Proteomes" id="UP000007587"/>
    </source>
</evidence>
<dbReference type="SUPFAM" id="SSF46894">
    <property type="entry name" value="C-terminal effector domain of the bipartite response regulators"/>
    <property type="match status" value="1"/>
</dbReference>
<dbReference type="InterPro" id="IPR036388">
    <property type="entry name" value="WH-like_DNA-bd_sf"/>
</dbReference>
<dbReference type="STRING" id="1144275.COCOR_01628"/>
<reference evidence="5 6" key="1">
    <citation type="journal article" date="2012" name="J. Bacteriol.">
        <title>Complete Genome Sequence of the Fruiting Myxobacterium Corallococcus coralloides DSM 2259.</title>
        <authorList>
            <person name="Huntley S."/>
            <person name="Zhang Y."/>
            <person name="Treuner-Lange A."/>
            <person name="Kneip S."/>
            <person name="Sensen C.W."/>
            <person name="Sogaard-Andersen L."/>
        </authorList>
    </citation>
    <scope>NUCLEOTIDE SEQUENCE [LARGE SCALE GENOMIC DNA]</scope>
    <source>
        <strain evidence="6">ATCC 25202 / DSM 2259 / NBRC 100086 / M2</strain>
    </source>
</reference>
<dbReference type="InterPro" id="IPR000792">
    <property type="entry name" value="Tscrpt_reg_LuxR_C"/>
</dbReference>